<reference evidence="3" key="1">
    <citation type="journal article" date="2019" name="Int. J. Syst. Evol. Microbiol.">
        <title>The Global Catalogue of Microorganisms (GCM) 10K type strain sequencing project: providing services to taxonomists for standard genome sequencing and annotation.</title>
        <authorList>
            <consortium name="The Broad Institute Genomics Platform"/>
            <consortium name="The Broad Institute Genome Sequencing Center for Infectious Disease"/>
            <person name="Wu L."/>
            <person name="Ma J."/>
        </authorList>
    </citation>
    <scope>NUCLEOTIDE SEQUENCE [LARGE SCALE GENOMIC DNA]</scope>
    <source>
        <strain evidence="3">JCM 14232</strain>
    </source>
</reference>
<organism evidence="2 3">
    <name type="scientific">Alkalibacterium indicireducens</name>
    <dbReference type="NCBI Taxonomy" id="398758"/>
    <lineage>
        <taxon>Bacteria</taxon>
        <taxon>Bacillati</taxon>
        <taxon>Bacillota</taxon>
        <taxon>Bacilli</taxon>
        <taxon>Lactobacillales</taxon>
        <taxon>Carnobacteriaceae</taxon>
        <taxon>Alkalibacterium</taxon>
    </lineage>
</organism>
<dbReference type="SUPFAM" id="SSF88659">
    <property type="entry name" value="Sigma3 and sigma4 domains of RNA polymerase sigma factors"/>
    <property type="match status" value="1"/>
</dbReference>
<evidence type="ECO:0000259" key="1">
    <source>
        <dbReference type="Pfam" id="PF13518"/>
    </source>
</evidence>
<dbReference type="EMBL" id="BAAADA010000114">
    <property type="protein sequence ID" value="GAA0485896.1"/>
    <property type="molecule type" value="Genomic_DNA"/>
</dbReference>
<feature type="domain" description="Insertion element IS150 protein InsJ-like helix-turn-helix" evidence="1">
    <location>
        <begin position="140"/>
        <end position="167"/>
    </location>
</feature>
<sequence length="181" mass="21455">MKRKLTEEMEHDFFFVHESIVYGVLRKCGIRFNHPDYDDYVQIGLLKLVEAYETFPEDLCQEAYFYQFTGYAFQKIRWGIIDEMRKAIKNAERETLIGEALDRSVPEEGVESDSDWLVWELMPTMLKYLTPNEQQYLRDAAIDQLSITDIAKKHNVSRKTVYEWRKKTAIKLAHFKAVLKS</sequence>
<proteinExistence type="predicted"/>
<protein>
    <submittedName>
        <fullName evidence="2">Sigma-70 family RNA polymerase sigma factor</fullName>
    </submittedName>
</protein>
<dbReference type="InterPro" id="IPR036388">
    <property type="entry name" value="WH-like_DNA-bd_sf"/>
</dbReference>
<dbReference type="Proteomes" id="UP001410648">
    <property type="component" value="Unassembled WGS sequence"/>
</dbReference>
<dbReference type="Pfam" id="PF13518">
    <property type="entry name" value="HTH_28"/>
    <property type="match status" value="1"/>
</dbReference>
<dbReference type="SUPFAM" id="SSF88946">
    <property type="entry name" value="Sigma2 domain of RNA polymerase sigma factors"/>
    <property type="match status" value="1"/>
</dbReference>
<gene>
    <name evidence="2" type="ORF">GCM10008936_13460</name>
</gene>
<dbReference type="Gene3D" id="1.10.10.10">
    <property type="entry name" value="Winged helix-like DNA-binding domain superfamily/Winged helix DNA-binding domain"/>
    <property type="match status" value="1"/>
</dbReference>
<dbReference type="Gene3D" id="1.10.1740.10">
    <property type="match status" value="1"/>
</dbReference>
<name>A0ABP3KS46_9LACT</name>
<dbReference type="RefSeq" id="WP_346024769.1">
    <property type="nucleotide sequence ID" value="NZ_BAAADA010000114.1"/>
</dbReference>
<accession>A0ABP3KS46</accession>
<comment type="caution">
    <text evidence="2">The sequence shown here is derived from an EMBL/GenBank/DDBJ whole genome shotgun (WGS) entry which is preliminary data.</text>
</comment>
<dbReference type="InterPro" id="IPR014284">
    <property type="entry name" value="RNA_pol_sigma-70_dom"/>
</dbReference>
<evidence type="ECO:0000313" key="2">
    <source>
        <dbReference type="EMBL" id="GAA0485896.1"/>
    </source>
</evidence>
<dbReference type="NCBIfam" id="TIGR02937">
    <property type="entry name" value="sigma70-ECF"/>
    <property type="match status" value="1"/>
</dbReference>
<keyword evidence="3" id="KW-1185">Reference proteome</keyword>
<dbReference type="InterPro" id="IPR013325">
    <property type="entry name" value="RNA_pol_sigma_r2"/>
</dbReference>
<evidence type="ECO:0000313" key="3">
    <source>
        <dbReference type="Proteomes" id="UP001410648"/>
    </source>
</evidence>
<dbReference type="InterPro" id="IPR055247">
    <property type="entry name" value="InsJ-like_HTH"/>
</dbReference>
<dbReference type="InterPro" id="IPR013324">
    <property type="entry name" value="RNA_pol_sigma_r3/r4-like"/>
</dbReference>